<dbReference type="SUPFAM" id="SSF52833">
    <property type="entry name" value="Thioredoxin-like"/>
    <property type="match status" value="1"/>
</dbReference>
<evidence type="ECO:0000313" key="3">
    <source>
        <dbReference type="Proteomes" id="UP001524569"/>
    </source>
</evidence>
<reference evidence="2 3" key="1">
    <citation type="submission" date="2022-07" db="EMBL/GenBank/DDBJ databases">
        <title>Methylomonas rivi sp. nov., Methylomonas rosea sp. nov., Methylomonas aureus sp. nov. and Methylomonas subterranea sp. nov., four novel methanotrophs isolated from a freshwater creek and the deep terrestrial subsurface.</title>
        <authorList>
            <person name="Abin C."/>
            <person name="Sankaranarayanan K."/>
            <person name="Garner C."/>
            <person name="Sindelar R."/>
            <person name="Kotary K."/>
            <person name="Garner R."/>
            <person name="Barclay S."/>
            <person name="Lawson P."/>
            <person name="Krumholz L."/>
        </authorList>
    </citation>
    <scope>NUCLEOTIDE SEQUENCE [LARGE SCALE GENOMIC DNA]</scope>
    <source>
        <strain evidence="2 3">SURF-1</strain>
    </source>
</reference>
<gene>
    <name evidence="2" type="ORF">NP603_18860</name>
</gene>
<dbReference type="InterPro" id="IPR007332">
    <property type="entry name" value="DUF411"/>
</dbReference>
<proteinExistence type="predicted"/>
<name>A0ABT1ULS2_9GAMM</name>
<dbReference type="InterPro" id="IPR036249">
    <property type="entry name" value="Thioredoxin-like_sf"/>
</dbReference>
<dbReference type="PROSITE" id="PS51257">
    <property type="entry name" value="PROKAR_LIPOPROTEIN"/>
    <property type="match status" value="1"/>
</dbReference>
<comment type="caution">
    <text evidence="2">The sequence shown here is derived from an EMBL/GenBank/DDBJ whole genome shotgun (WGS) entry which is preliminary data.</text>
</comment>
<keyword evidence="3" id="KW-1185">Reference proteome</keyword>
<protein>
    <submittedName>
        <fullName evidence="2">DUF411 domain-containing protein</fullName>
    </submittedName>
</protein>
<dbReference type="Pfam" id="PF04214">
    <property type="entry name" value="DUF411"/>
    <property type="match status" value="1"/>
</dbReference>
<sequence>MKLSRSTAILVLASFGFSACAEQPAAGGPEMTVYRSPTCGCCGKWLEHARQSGFKINDVISDDMDAIKARYGVPEKLASCHTAIVDGYVVEGHVPAGDIQKMLQAKPQIAGLAAPGMPMGSPGMEMGGRQDAYQVVSFDKSGKAEVFAEHGDKR</sequence>
<evidence type="ECO:0000256" key="1">
    <source>
        <dbReference type="SAM" id="SignalP"/>
    </source>
</evidence>
<feature type="chain" id="PRO_5045052323" evidence="1">
    <location>
        <begin position="22"/>
        <end position="154"/>
    </location>
</feature>
<evidence type="ECO:0000313" key="2">
    <source>
        <dbReference type="EMBL" id="MCQ8183182.1"/>
    </source>
</evidence>
<feature type="signal peptide" evidence="1">
    <location>
        <begin position="1"/>
        <end position="21"/>
    </location>
</feature>
<dbReference type="EMBL" id="JANIBM010000038">
    <property type="protein sequence ID" value="MCQ8183182.1"/>
    <property type="molecule type" value="Genomic_DNA"/>
</dbReference>
<dbReference type="RefSeq" id="WP_256612408.1">
    <property type="nucleotide sequence ID" value="NZ_JANIBM010000038.1"/>
</dbReference>
<dbReference type="Proteomes" id="UP001524569">
    <property type="component" value="Unassembled WGS sequence"/>
</dbReference>
<accession>A0ABT1ULS2</accession>
<keyword evidence="1" id="KW-0732">Signal</keyword>
<organism evidence="2 3">
    <name type="scientific">Methylomonas aurea</name>
    <dbReference type="NCBI Taxonomy" id="2952224"/>
    <lineage>
        <taxon>Bacteria</taxon>
        <taxon>Pseudomonadati</taxon>
        <taxon>Pseudomonadota</taxon>
        <taxon>Gammaproteobacteria</taxon>
        <taxon>Methylococcales</taxon>
        <taxon>Methylococcaceae</taxon>
        <taxon>Methylomonas</taxon>
    </lineage>
</organism>